<name>A0A6J4V5U3_9BACT</name>
<organism evidence="2">
    <name type="scientific">uncultured Thermomicrobiales bacterium</name>
    <dbReference type="NCBI Taxonomy" id="1645740"/>
    <lineage>
        <taxon>Bacteria</taxon>
        <taxon>Pseudomonadati</taxon>
        <taxon>Thermomicrobiota</taxon>
        <taxon>Thermomicrobia</taxon>
        <taxon>Thermomicrobiales</taxon>
        <taxon>environmental samples</taxon>
    </lineage>
</organism>
<dbReference type="InterPro" id="IPR011330">
    <property type="entry name" value="Glyco_hydro/deAcase_b/a-brl"/>
</dbReference>
<dbReference type="AlphaFoldDB" id="A0A6J4V5U3"/>
<feature type="domain" description="NodB homology" evidence="1">
    <location>
        <begin position="45"/>
        <end position="209"/>
    </location>
</feature>
<sequence length="209" mass="23330">MRRLLAVPLGLSLVAAAAVVRPGPVVRWLARRHPDVLFSVDTQEPLVALTIDDAPHPALTPAILDVLAAHGARATFFLLGGHVPGNETILRRLVAEGHELGNHLLTDAPSIRLPPDEFERQLRQTHDLLAPFGPVRWFRPGSGWFNRRMLAQLRRHNYRCALGSAYAYDTHIRSTWYVSHHILRHARPGAIIILHDGGEQRRQTLAILG</sequence>
<evidence type="ECO:0000259" key="1">
    <source>
        <dbReference type="PROSITE" id="PS51677"/>
    </source>
</evidence>
<dbReference type="InterPro" id="IPR002509">
    <property type="entry name" value="NODB_dom"/>
</dbReference>
<evidence type="ECO:0000313" key="2">
    <source>
        <dbReference type="EMBL" id="CAA9565494.1"/>
    </source>
</evidence>
<accession>A0A6J4V5U3</accession>
<protein>
    <recommendedName>
        <fullName evidence="1">NodB homology domain-containing protein</fullName>
    </recommendedName>
</protein>
<dbReference type="GO" id="GO:0005975">
    <property type="term" value="P:carbohydrate metabolic process"/>
    <property type="evidence" value="ECO:0007669"/>
    <property type="project" value="InterPro"/>
</dbReference>
<dbReference type="PANTHER" id="PTHR10587:SF137">
    <property type="entry name" value="4-DEOXY-4-FORMAMIDO-L-ARABINOSE-PHOSPHOUNDECAPRENOL DEFORMYLASE ARND-RELATED"/>
    <property type="match status" value="1"/>
</dbReference>
<dbReference type="PANTHER" id="PTHR10587">
    <property type="entry name" value="GLYCOSYL TRANSFERASE-RELATED"/>
    <property type="match status" value="1"/>
</dbReference>
<dbReference type="Gene3D" id="3.20.20.370">
    <property type="entry name" value="Glycoside hydrolase/deacetylase"/>
    <property type="match status" value="1"/>
</dbReference>
<proteinExistence type="predicted"/>
<dbReference type="SUPFAM" id="SSF88713">
    <property type="entry name" value="Glycoside hydrolase/deacetylase"/>
    <property type="match status" value="1"/>
</dbReference>
<gene>
    <name evidence="2" type="ORF">AVDCRST_MAG19-2210</name>
</gene>
<dbReference type="EMBL" id="CADCWL010000102">
    <property type="protein sequence ID" value="CAA9565494.1"/>
    <property type="molecule type" value="Genomic_DNA"/>
</dbReference>
<reference evidence="2" key="1">
    <citation type="submission" date="2020-02" db="EMBL/GenBank/DDBJ databases">
        <authorList>
            <person name="Meier V. D."/>
        </authorList>
    </citation>
    <scope>NUCLEOTIDE SEQUENCE</scope>
    <source>
        <strain evidence="2">AVDCRST_MAG19</strain>
    </source>
</reference>
<dbReference type="InterPro" id="IPR050248">
    <property type="entry name" value="Polysacc_deacetylase_ArnD"/>
</dbReference>
<dbReference type="Pfam" id="PF01522">
    <property type="entry name" value="Polysacc_deac_1"/>
    <property type="match status" value="1"/>
</dbReference>
<dbReference type="PROSITE" id="PS51677">
    <property type="entry name" value="NODB"/>
    <property type="match status" value="1"/>
</dbReference>
<feature type="non-terminal residue" evidence="2">
    <location>
        <position position="209"/>
    </location>
</feature>
<dbReference type="GO" id="GO:0016810">
    <property type="term" value="F:hydrolase activity, acting on carbon-nitrogen (but not peptide) bonds"/>
    <property type="evidence" value="ECO:0007669"/>
    <property type="project" value="InterPro"/>
</dbReference>